<feature type="compositionally biased region" description="Basic and acidic residues" evidence="10">
    <location>
        <begin position="240"/>
        <end position="254"/>
    </location>
</feature>
<dbReference type="CDD" id="cd04190">
    <property type="entry name" value="Chitin_synth_C"/>
    <property type="match status" value="1"/>
</dbReference>
<feature type="compositionally biased region" description="Basic and acidic residues" evidence="10">
    <location>
        <begin position="123"/>
        <end position="138"/>
    </location>
</feature>
<evidence type="ECO:0000256" key="2">
    <source>
        <dbReference type="ARBA" id="ARBA00012543"/>
    </source>
</evidence>
<name>A0A067N4I7_BOTB1</name>
<feature type="domain" description="Chitin synthase N-terminal" evidence="12">
    <location>
        <begin position="339"/>
        <end position="401"/>
    </location>
</feature>
<dbReference type="Proteomes" id="UP000027195">
    <property type="component" value="Unassembled WGS sequence"/>
</dbReference>
<feature type="region of interest" description="Disordered" evidence="10">
    <location>
        <begin position="62"/>
        <end position="168"/>
    </location>
</feature>
<feature type="transmembrane region" description="Helical" evidence="11">
    <location>
        <begin position="893"/>
        <end position="910"/>
    </location>
</feature>
<sequence>MPSPSRKPPPPFISPIPAEGIHLDPPSHESQMAEENANLSGEFAIDENEFHELDDAIEQLRRQYVRPMPPIPTAAPSIAPSSTVSAERQSNRDSTSINHARSPSAASSHSSHATVVEQEDPFEDKYTMADGASRDPAHPDTYGYKRISTASAPLPRPPTIHANPPAANPFVDPNYAHVLQQYAETGGTFLSNPGATGAPYAQYAQHPPSAALLNDYEPSESHPRSSYPSTDADYRLSNFDPEKWPGGEKNEYGDIRNPPRSRSPTPPKSADASFEITPNVTLDASGYHSFLNESSRLYALGGEEEETEEVPLTEGAIAPSSTQHFGPAPPRQARRRGKKKIVPLVHGNLVVDVPIPENLVLPKVGDEEMMCMRYTAVTCDPDDFVKNKFSLRQNLYGRQTELFIVITMYNEDEILLCRTLYGVMKNIQHLCSRKASQTWGPDSWKKIVVCIVADGRKVVHPRVLDCLEVMGVYQAGPWMRNEMDGKAVTAHLYEYTTSFALDPDLHFKFPDKGIVPTQILFCLKEKNQKKINSHRWFFNAFAPLLQPNVCVLLDVGTRPGNKSIYHLWKAFDVNSNVGGACGEIAAYKGRWSKALLNPLVAAQNFEYKLSNILDKPTESVFGYISVLPGAFSAYRYIALQNNKAGVGPLASYFKGEVLHGRDNDILTSNMYLAEDRILCFELVAKSNENWVLRYVKSAVGETDVPDALPEFISQRRRWLNGSFFAAVYALANVGQIVHSGHSVSRKIVLVIESLYNLINLVFAWFAIGNFYIFFILVTSSMEDPAYKIGKIAIFNSVAQYCYAAIVVACFLFSMGNKPRASQMKYKIAVILFAILTVYMIACGVFCTVQAVAQPNSPAYTRMLVSIISTYGVYVAASLLAFDPWHLLTSFIPYLLFSPCYINVLNIYAFANLDDISWGTKQEGAEETDLGVVHAQPGSVVEIEVTETADMDSAAAYTEALSNLRTRKPVHKPASSGNADQAAKDYYANVRTNVLLAWILSNGVLVVFILSGRMEATSFTSQAASGKTQVYMQFILSFVAITSTVRFLGSTMYLLARLFTG</sequence>
<evidence type="ECO:0000256" key="8">
    <source>
        <dbReference type="ARBA" id="ARBA00024009"/>
    </source>
</evidence>
<organism evidence="13 14">
    <name type="scientific">Botryobasidium botryosum (strain FD-172 SS1)</name>
    <dbReference type="NCBI Taxonomy" id="930990"/>
    <lineage>
        <taxon>Eukaryota</taxon>
        <taxon>Fungi</taxon>
        <taxon>Dikarya</taxon>
        <taxon>Basidiomycota</taxon>
        <taxon>Agaricomycotina</taxon>
        <taxon>Agaricomycetes</taxon>
        <taxon>Cantharellales</taxon>
        <taxon>Botryobasidiaceae</taxon>
        <taxon>Botryobasidium</taxon>
    </lineage>
</organism>
<feature type="transmembrane region" description="Helical" evidence="11">
    <location>
        <begin position="718"/>
        <end position="737"/>
    </location>
</feature>
<dbReference type="InterPro" id="IPR013616">
    <property type="entry name" value="Chitin_synth_N"/>
</dbReference>
<keyword evidence="3" id="KW-0328">Glycosyltransferase</keyword>
<dbReference type="OrthoDB" id="26569at2759"/>
<evidence type="ECO:0000256" key="10">
    <source>
        <dbReference type="SAM" id="MobiDB-lite"/>
    </source>
</evidence>
<evidence type="ECO:0000256" key="7">
    <source>
        <dbReference type="ARBA" id="ARBA00023316"/>
    </source>
</evidence>
<keyword evidence="13" id="KW-0808">Transferase</keyword>
<evidence type="ECO:0000256" key="9">
    <source>
        <dbReference type="ARBA" id="ARBA00048014"/>
    </source>
</evidence>
<evidence type="ECO:0000256" key="3">
    <source>
        <dbReference type="ARBA" id="ARBA00022676"/>
    </source>
</evidence>
<feature type="region of interest" description="Disordered" evidence="10">
    <location>
        <begin position="315"/>
        <end position="336"/>
    </location>
</feature>
<dbReference type="GO" id="GO:0006031">
    <property type="term" value="P:chitin biosynthetic process"/>
    <property type="evidence" value="ECO:0007669"/>
    <property type="project" value="TreeGrafter"/>
</dbReference>
<gene>
    <name evidence="13" type="ORF">BOTBODRAFT_215190</name>
</gene>
<dbReference type="GO" id="GO:0030428">
    <property type="term" value="C:cell septum"/>
    <property type="evidence" value="ECO:0007669"/>
    <property type="project" value="TreeGrafter"/>
</dbReference>
<dbReference type="AlphaFoldDB" id="A0A067N4I7"/>
<proteinExistence type="predicted"/>
<feature type="transmembrane region" description="Helical" evidence="11">
    <location>
        <begin position="994"/>
        <end position="1012"/>
    </location>
</feature>
<dbReference type="InterPro" id="IPR004835">
    <property type="entry name" value="Chitin_synth"/>
</dbReference>
<evidence type="ECO:0000256" key="1">
    <source>
        <dbReference type="ARBA" id="ARBA00004141"/>
    </source>
</evidence>
<evidence type="ECO:0000256" key="6">
    <source>
        <dbReference type="ARBA" id="ARBA00023136"/>
    </source>
</evidence>
<dbReference type="GO" id="GO:0071944">
    <property type="term" value="C:cell periphery"/>
    <property type="evidence" value="ECO:0007669"/>
    <property type="project" value="TreeGrafter"/>
</dbReference>
<feature type="compositionally biased region" description="Pro residues" evidence="10">
    <location>
        <begin position="1"/>
        <end position="14"/>
    </location>
</feature>
<dbReference type="PANTHER" id="PTHR22914">
    <property type="entry name" value="CHITIN SYNTHASE"/>
    <property type="match status" value="1"/>
</dbReference>
<feature type="region of interest" description="Disordered" evidence="10">
    <location>
        <begin position="211"/>
        <end position="273"/>
    </location>
</feature>
<feature type="transmembrane region" description="Helical" evidence="11">
    <location>
        <begin position="1033"/>
        <end position="1055"/>
    </location>
</feature>
<evidence type="ECO:0000313" key="14">
    <source>
        <dbReference type="Proteomes" id="UP000027195"/>
    </source>
</evidence>
<reference evidence="14" key="1">
    <citation type="journal article" date="2014" name="Proc. Natl. Acad. Sci. U.S.A.">
        <title>Extensive sampling of basidiomycete genomes demonstrates inadequacy of the white-rot/brown-rot paradigm for wood decay fungi.</title>
        <authorList>
            <person name="Riley R."/>
            <person name="Salamov A.A."/>
            <person name="Brown D.W."/>
            <person name="Nagy L.G."/>
            <person name="Floudas D."/>
            <person name="Held B.W."/>
            <person name="Levasseur A."/>
            <person name="Lombard V."/>
            <person name="Morin E."/>
            <person name="Otillar R."/>
            <person name="Lindquist E.A."/>
            <person name="Sun H."/>
            <person name="LaButti K.M."/>
            <person name="Schmutz J."/>
            <person name="Jabbour D."/>
            <person name="Luo H."/>
            <person name="Baker S.E."/>
            <person name="Pisabarro A.G."/>
            <person name="Walton J.D."/>
            <person name="Blanchette R.A."/>
            <person name="Henrissat B."/>
            <person name="Martin F."/>
            <person name="Cullen D."/>
            <person name="Hibbett D.S."/>
            <person name="Grigoriev I.V."/>
        </authorList>
    </citation>
    <scope>NUCLEOTIDE SEQUENCE [LARGE SCALE GENOMIC DNA]</scope>
    <source>
        <strain evidence="14">FD-172 SS1</strain>
    </source>
</reference>
<feature type="compositionally biased region" description="Low complexity" evidence="10">
    <location>
        <begin position="99"/>
        <end position="113"/>
    </location>
</feature>
<dbReference type="Pfam" id="PF01644">
    <property type="entry name" value="Chitin_synth_1"/>
    <property type="match status" value="1"/>
</dbReference>
<feature type="transmembrane region" description="Helical" evidence="11">
    <location>
        <begin position="757"/>
        <end position="777"/>
    </location>
</feature>
<keyword evidence="6 11" id="KW-0472">Membrane</keyword>
<evidence type="ECO:0000256" key="5">
    <source>
        <dbReference type="ARBA" id="ARBA00022989"/>
    </source>
</evidence>
<evidence type="ECO:0000259" key="12">
    <source>
        <dbReference type="Pfam" id="PF08407"/>
    </source>
</evidence>
<protein>
    <recommendedName>
        <fullName evidence="2">chitin synthase</fullName>
        <ecNumber evidence="2">2.4.1.16</ecNumber>
    </recommendedName>
</protein>
<dbReference type="EMBL" id="KL198016">
    <property type="protein sequence ID" value="KDQ21855.1"/>
    <property type="molecule type" value="Genomic_DNA"/>
</dbReference>
<keyword evidence="5 11" id="KW-1133">Transmembrane helix</keyword>
<evidence type="ECO:0000256" key="4">
    <source>
        <dbReference type="ARBA" id="ARBA00022692"/>
    </source>
</evidence>
<dbReference type="Pfam" id="PF08407">
    <property type="entry name" value="Chitin_synth_1N"/>
    <property type="match status" value="1"/>
</dbReference>
<keyword evidence="14" id="KW-1185">Reference proteome</keyword>
<dbReference type="GO" id="GO:0071555">
    <property type="term" value="P:cell wall organization"/>
    <property type="evidence" value="ECO:0007669"/>
    <property type="project" value="UniProtKB-KW"/>
</dbReference>
<feature type="region of interest" description="Disordered" evidence="10">
    <location>
        <begin position="1"/>
        <end position="43"/>
    </location>
</feature>
<evidence type="ECO:0000313" key="13">
    <source>
        <dbReference type="EMBL" id="KDQ21855.1"/>
    </source>
</evidence>
<comment type="subcellular location">
    <subcellularLocation>
        <location evidence="1">Membrane</location>
        <topology evidence="1">Multi-pass membrane protein</topology>
    </subcellularLocation>
</comment>
<dbReference type="PANTHER" id="PTHR22914:SF38">
    <property type="entry name" value="CHITIN SYNTHASE 2"/>
    <property type="match status" value="1"/>
</dbReference>
<feature type="transmembrane region" description="Helical" evidence="11">
    <location>
        <begin position="858"/>
        <end position="881"/>
    </location>
</feature>
<dbReference type="InParanoid" id="A0A067N4I7"/>
<keyword evidence="7" id="KW-0961">Cell wall biogenesis/degradation</keyword>
<feature type="transmembrane region" description="Helical" evidence="11">
    <location>
        <begin position="827"/>
        <end position="852"/>
    </location>
</feature>
<dbReference type="GO" id="GO:0016020">
    <property type="term" value="C:membrane"/>
    <property type="evidence" value="ECO:0007669"/>
    <property type="project" value="UniProtKB-SubCell"/>
</dbReference>
<feature type="compositionally biased region" description="Low complexity" evidence="10">
    <location>
        <begin position="74"/>
        <end position="86"/>
    </location>
</feature>
<dbReference type="HOGENOM" id="CLU_004760_2_1_1"/>
<dbReference type="STRING" id="930990.A0A067N4I7"/>
<accession>A0A067N4I7</accession>
<keyword evidence="4 11" id="KW-0812">Transmembrane</keyword>
<feature type="transmembrane region" description="Helical" evidence="11">
    <location>
        <begin position="797"/>
        <end position="815"/>
    </location>
</feature>
<dbReference type="SUPFAM" id="SSF53448">
    <property type="entry name" value="Nucleotide-diphospho-sugar transferases"/>
    <property type="match status" value="1"/>
</dbReference>
<dbReference type="EC" id="2.4.1.16" evidence="2"/>
<dbReference type="GO" id="GO:0004100">
    <property type="term" value="F:chitin synthase activity"/>
    <property type="evidence" value="ECO:0007669"/>
    <property type="project" value="UniProtKB-EC"/>
</dbReference>
<dbReference type="InterPro" id="IPR029044">
    <property type="entry name" value="Nucleotide-diphossugar_trans"/>
</dbReference>
<comment type="catalytic activity">
    <reaction evidence="9">
        <text>[(1-&gt;4)-N-acetyl-beta-D-glucosaminyl](n) + UDP-N-acetyl-alpha-D-glucosamine = [(1-&gt;4)-N-acetyl-beta-D-glucosaminyl](n+1) + UDP + H(+)</text>
        <dbReference type="Rhea" id="RHEA:16637"/>
        <dbReference type="Rhea" id="RHEA-COMP:9593"/>
        <dbReference type="Rhea" id="RHEA-COMP:9595"/>
        <dbReference type="ChEBI" id="CHEBI:15378"/>
        <dbReference type="ChEBI" id="CHEBI:17029"/>
        <dbReference type="ChEBI" id="CHEBI:57705"/>
        <dbReference type="ChEBI" id="CHEBI:58223"/>
        <dbReference type="EC" id="2.4.1.16"/>
    </reaction>
</comment>
<comment type="function">
    <text evidence="8">Polymerizes chitin, a structural polymer of the cell wall and septum, by transferring the sugar moiety of UDP-GlcNAc to the non-reducing end of the growing chitin polymer.</text>
</comment>
<evidence type="ECO:0000256" key="11">
    <source>
        <dbReference type="SAM" id="Phobius"/>
    </source>
</evidence>